<dbReference type="OrthoDB" id="1432662at2"/>
<dbReference type="InterPro" id="IPR038725">
    <property type="entry name" value="YdaG_split_barrel_FMN-bd"/>
</dbReference>
<dbReference type="InterPro" id="IPR012349">
    <property type="entry name" value="Split_barrel_FMN-bd"/>
</dbReference>
<dbReference type="PANTHER" id="PTHR34818:SF1">
    <property type="entry name" value="PROTEIN BLI-3"/>
    <property type="match status" value="1"/>
</dbReference>
<dbReference type="EMBL" id="FMTS01000002">
    <property type="protein sequence ID" value="SCW56901.1"/>
    <property type="molecule type" value="Genomic_DNA"/>
</dbReference>
<dbReference type="Proteomes" id="UP000199150">
    <property type="component" value="Unassembled WGS sequence"/>
</dbReference>
<dbReference type="AlphaFoldDB" id="A0A1G4RJU2"/>
<evidence type="ECO:0000313" key="3">
    <source>
        <dbReference type="Proteomes" id="UP000199150"/>
    </source>
</evidence>
<dbReference type="RefSeq" id="WP_090647395.1">
    <property type="nucleotide sequence ID" value="NZ_CBCRYE010000006.1"/>
</dbReference>
<keyword evidence="3" id="KW-1185">Reference proteome</keyword>
<dbReference type="Gene3D" id="2.30.110.10">
    <property type="entry name" value="Electron Transport, Fmn-binding Protein, Chain A"/>
    <property type="match status" value="1"/>
</dbReference>
<feature type="domain" description="General stress protein FMN-binding split barrel" evidence="1">
    <location>
        <begin position="8"/>
        <end position="161"/>
    </location>
</feature>
<dbReference type="InterPro" id="IPR052917">
    <property type="entry name" value="Stress-Dev_Protein"/>
</dbReference>
<evidence type="ECO:0000313" key="2">
    <source>
        <dbReference type="EMBL" id="SCW56901.1"/>
    </source>
</evidence>
<dbReference type="SUPFAM" id="SSF50475">
    <property type="entry name" value="FMN-binding split barrel"/>
    <property type="match status" value="1"/>
</dbReference>
<name>A0A1G4RJU2_9CAUL</name>
<dbReference type="STRING" id="260084.SAMN02927928_1984"/>
<sequence length="172" mass="19436">MDTLHGAEAREKIWSLIKDIRVAQLATTDDSGRIFHARPMIAQNLKDSHDAFDGTLWFFTSDDSRKAHEIEHNSHALLTYADNGKQAYVSVSGQAYLERNRAVIDEYWNDANKAWFPEGKDDPHLVLIRFEAEDAEFWHGPGPVIMGLAYLKTLVTGDQPDVGKFGKANLQH</sequence>
<accession>A0A1G4RJU2</accession>
<dbReference type="PANTHER" id="PTHR34818">
    <property type="entry name" value="PROTEIN BLI-3"/>
    <property type="match status" value="1"/>
</dbReference>
<reference evidence="3" key="1">
    <citation type="submission" date="2016-10" db="EMBL/GenBank/DDBJ databases">
        <authorList>
            <person name="Varghese N."/>
            <person name="Submissions S."/>
        </authorList>
    </citation>
    <scope>NUCLEOTIDE SEQUENCE [LARGE SCALE GENOMIC DNA]</scope>
    <source>
        <strain evidence="3">CGMCC 1.3431</strain>
    </source>
</reference>
<proteinExistence type="predicted"/>
<organism evidence="2 3">
    <name type="scientific">Asticcacaulis taihuensis</name>
    <dbReference type="NCBI Taxonomy" id="260084"/>
    <lineage>
        <taxon>Bacteria</taxon>
        <taxon>Pseudomonadati</taxon>
        <taxon>Pseudomonadota</taxon>
        <taxon>Alphaproteobacteria</taxon>
        <taxon>Caulobacterales</taxon>
        <taxon>Caulobacteraceae</taxon>
        <taxon>Asticcacaulis</taxon>
    </lineage>
</organism>
<dbReference type="Pfam" id="PF16242">
    <property type="entry name" value="Pyrid_ox_like"/>
    <property type="match status" value="1"/>
</dbReference>
<evidence type="ECO:0000259" key="1">
    <source>
        <dbReference type="Pfam" id="PF16242"/>
    </source>
</evidence>
<protein>
    <submittedName>
        <fullName evidence="2">General stress protein 26</fullName>
    </submittedName>
</protein>
<gene>
    <name evidence="2" type="ORF">SAMN02927928_1984</name>
</gene>